<name>A0A3N9WDG5_9ACTN</name>
<dbReference type="AlphaFoldDB" id="A0A3N9WDG5"/>
<accession>A0A3N9WDG5</accession>
<evidence type="ECO:0000313" key="1">
    <source>
        <dbReference type="EMBL" id="RQW98945.1"/>
    </source>
</evidence>
<evidence type="ECO:0000313" key="2">
    <source>
        <dbReference type="Proteomes" id="UP000282312"/>
    </source>
</evidence>
<proteinExistence type="predicted"/>
<comment type="caution">
    <text evidence="1">The sequence shown here is derived from an EMBL/GenBank/DDBJ whole genome shotgun (WGS) entry which is preliminary data.</text>
</comment>
<reference evidence="1 2" key="1">
    <citation type="submission" date="2018-05" db="EMBL/GenBank/DDBJ databases">
        <title>Micromonospora from Atacama Desert.</title>
        <authorList>
            <person name="Carro L."/>
            <person name="Goodfellow M."/>
            <person name="Klenk H.-P."/>
        </authorList>
    </citation>
    <scope>NUCLEOTIDE SEQUENCE [LARGE SCALE GENOMIC DNA]</scope>
    <source>
        <strain evidence="1 2">LB39</strain>
    </source>
</reference>
<dbReference type="OrthoDB" id="4567081at2"/>
<organism evidence="1 2">
    <name type="scientific">Micromonospora inaquosa</name>
    <dbReference type="NCBI Taxonomy" id="2203716"/>
    <lineage>
        <taxon>Bacteria</taxon>
        <taxon>Bacillati</taxon>
        <taxon>Actinomycetota</taxon>
        <taxon>Actinomycetes</taxon>
        <taxon>Micromonosporales</taxon>
        <taxon>Micromonosporaceae</taxon>
        <taxon>Micromonospora</taxon>
    </lineage>
</organism>
<dbReference type="RefSeq" id="WP_124775450.1">
    <property type="nucleotide sequence ID" value="NZ_JBEZFR010000001.1"/>
</dbReference>
<gene>
    <name evidence="1" type="ORF">DLJ59_26115</name>
</gene>
<sequence length="105" mass="12039">MAQEERFLRCEVVAWVSQEFPGWVRVRLVDADSKSWFFVDKVPVFTGGQLSFDTRLPAPVHVRCGIVRHDDDRALVISTAPDGVETEGGQRLFRVREDQLDRHTV</sequence>
<keyword evidence="2" id="KW-1185">Reference proteome</keyword>
<dbReference type="EMBL" id="QGSZ01000282">
    <property type="protein sequence ID" value="RQW98945.1"/>
    <property type="molecule type" value="Genomic_DNA"/>
</dbReference>
<protein>
    <submittedName>
        <fullName evidence="1">Uncharacterized protein</fullName>
    </submittedName>
</protein>
<dbReference type="Proteomes" id="UP000282312">
    <property type="component" value="Unassembled WGS sequence"/>
</dbReference>